<dbReference type="STRING" id="1307839.L21SP5_02124"/>
<evidence type="ECO:0000256" key="3">
    <source>
        <dbReference type="ARBA" id="ARBA00012098"/>
    </source>
</evidence>
<comment type="pathway">
    <text evidence="7">Carbohydrate biosynthesis; dTDP-L-rhamnose biosynthesis.</text>
</comment>
<dbReference type="PANTHER" id="PTHR21047:SF2">
    <property type="entry name" value="THYMIDINE DIPHOSPHO-4-KETO-RHAMNOSE 3,5-EPIMERASE"/>
    <property type="match status" value="1"/>
</dbReference>
<comment type="function">
    <text evidence="2 7">Catalyzes the epimerization of the C3' and C5'positions of dTDP-6-deoxy-D-xylo-4-hexulose, forming dTDP-6-deoxy-L-lyxo-4-hexulose.</text>
</comment>
<evidence type="ECO:0000256" key="1">
    <source>
        <dbReference type="ARBA" id="ARBA00001298"/>
    </source>
</evidence>
<dbReference type="GO" id="GO:0019305">
    <property type="term" value="P:dTDP-rhamnose biosynthetic process"/>
    <property type="evidence" value="ECO:0007669"/>
    <property type="project" value="UniProtKB-UniRule"/>
</dbReference>
<evidence type="ECO:0000256" key="6">
    <source>
        <dbReference type="PIRSR" id="PIRSR600888-3"/>
    </source>
</evidence>
<sequence>MNIIERKIKGVYEIQLSPIGDHRGFFMRTFDLNEFNKYGINKVWVQENHSRSTQKGIIRGLHFQLPPFTETKLVRCINGAVLDVFVDLRKGSPTFGQWDSIELSAENKKMIFIPRGFAHGFCTLTKESEVLYKVDNFYSKENERGLLWNDPELNIEWPVKDPVLSEKDQKNLTLQDFIKKHKYIEHG</sequence>
<dbReference type="CDD" id="cd00438">
    <property type="entry name" value="cupin_RmlC"/>
    <property type="match status" value="1"/>
</dbReference>
<keyword evidence="9" id="KW-1185">Reference proteome</keyword>
<dbReference type="InterPro" id="IPR000888">
    <property type="entry name" value="RmlC-like"/>
</dbReference>
<dbReference type="Proteomes" id="UP000064893">
    <property type="component" value="Chromosome"/>
</dbReference>
<evidence type="ECO:0000313" key="8">
    <source>
        <dbReference type="EMBL" id="ALO15757.1"/>
    </source>
</evidence>
<dbReference type="AlphaFoldDB" id="A0A0S2I0F5"/>
<dbReference type="Pfam" id="PF00908">
    <property type="entry name" value="dTDP_sugar_isom"/>
    <property type="match status" value="1"/>
</dbReference>
<comment type="catalytic activity">
    <reaction evidence="1 7">
        <text>dTDP-4-dehydro-6-deoxy-alpha-D-glucose = dTDP-4-dehydro-beta-L-rhamnose</text>
        <dbReference type="Rhea" id="RHEA:16969"/>
        <dbReference type="ChEBI" id="CHEBI:57649"/>
        <dbReference type="ChEBI" id="CHEBI:62830"/>
        <dbReference type="EC" id="5.1.3.13"/>
    </reaction>
</comment>
<keyword evidence="7 8" id="KW-0413">Isomerase</keyword>
<evidence type="ECO:0000256" key="7">
    <source>
        <dbReference type="RuleBase" id="RU364069"/>
    </source>
</evidence>
<evidence type="ECO:0000256" key="2">
    <source>
        <dbReference type="ARBA" id="ARBA00001997"/>
    </source>
</evidence>
<dbReference type="KEGG" id="blq:L21SP5_02124"/>
<organism evidence="8 9">
    <name type="scientific">Salinivirga cyanobacteriivorans</name>
    <dbReference type="NCBI Taxonomy" id="1307839"/>
    <lineage>
        <taxon>Bacteria</taxon>
        <taxon>Pseudomonadati</taxon>
        <taxon>Bacteroidota</taxon>
        <taxon>Bacteroidia</taxon>
        <taxon>Bacteroidales</taxon>
        <taxon>Salinivirgaceae</taxon>
        <taxon>Salinivirga</taxon>
    </lineage>
</organism>
<dbReference type="PATRIC" id="fig|1307839.3.peg.2240"/>
<dbReference type="EC" id="5.1.3.13" evidence="3 7"/>
<name>A0A0S2I0F5_9BACT</name>
<dbReference type="NCBIfam" id="TIGR01221">
    <property type="entry name" value="rmlC"/>
    <property type="match status" value="1"/>
</dbReference>
<proteinExistence type="inferred from homology"/>
<feature type="site" description="Participates in a stacking interaction with the thymidine ring of dTDP-4-oxo-6-deoxyglucose" evidence="6">
    <location>
        <position position="138"/>
    </location>
</feature>
<dbReference type="GO" id="GO:0000271">
    <property type="term" value="P:polysaccharide biosynthetic process"/>
    <property type="evidence" value="ECO:0007669"/>
    <property type="project" value="TreeGrafter"/>
</dbReference>
<dbReference type="SUPFAM" id="SSF51182">
    <property type="entry name" value="RmlC-like cupins"/>
    <property type="match status" value="1"/>
</dbReference>
<gene>
    <name evidence="8" type="primary">rmlC</name>
    <name evidence="8" type="ORF">L21SP5_02124</name>
</gene>
<dbReference type="InterPro" id="IPR011051">
    <property type="entry name" value="RmlC_Cupin_sf"/>
</dbReference>
<accession>A0A0S2I0F5</accession>
<reference evidence="8 9" key="1">
    <citation type="submission" date="2015-11" db="EMBL/GenBank/DDBJ databases">
        <title>Description and complete genome sequence of a novel strain predominating in hypersaline microbial mats and representing a new family of the Bacteriodetes phylum.</title>
        <authorList>
            <person name="Spring S."/>
            <person name="Bunk B."/>
            <person name="Sproer C."/>
            <person name="Klenk H.-P."/>
        </authorList>
    </citation>
    <scope>NUCLEOTIDE SEQUENCE [LARGE SCALE GENOMIC DNA]</scope>
    <source>
        <strain evidence="8 9">L21-Spi-D4</strain>
    </source>
</reference>
<dbReference type="PANTHER" id="PTHR21047">
    <property type="entry name" value="DTDP-6-DEOXY-D-GLUCOSE-3,5 EPIMERASE"/>
    <property type="match status" value="1"/>
</dbReference>
<evidence type="ECO:0000256" key="5">
    <source>
        <dbReference type="PIRSR" id="PIRSR600888-1"/>
    </source>
</evidence>
<dbReference type="RefSeq" id="WP_057953189.1">
    <property type="nucleotide sequence ID" value="NZ_CP013118.1"/>
</dbReference>
<dbReference type="EMBL" id="CP013118">
    <property type="protein sequence ID" value="ALO15757.1"/>
    <property type="molecule type" value="Genomic_DNA"/>
</dbReference>
<comment type="similarity">
    <text evidence="7">Belongs to the dTDP-4-dehydrorhamnose 3,5-epimerase family.</text>
</comment>
<dbReference type="UniPathway" id="UPA00124"/>
<dbReference type="InterPro" id="IPR014710">
    <property type="entry name" value="RmlC-like_jellyroll"/>
</dbReference>
<evidence type="ECO:0000256" key="4">
    <source>
        <dbReference type="ARBA" id="ARBA00019595"/>
    </source>
</evidence>
<protein>
    <recommendedName>
        <fullName evidence="4 7">dTDP-4-dehydrorhamnose 3,5-epimerase</fullName>
        <ecNumber evidence="3 7">5.1.3.13</ecNumber>
    </recommendedName>
    <alternativeName>
        <fullName evidence="7">Thymidine diphospho-4-keto-rhamnose 3,5-epimerase</fullName>
    </alternativeName>
</protein>
<comment type="subunit">
    <text evidence="7">Homodimer.</text>
</comment>
<dbReference type="GO" id="GO:0008830">
    <property type="term" value="F:dTDP-4-dehydrorhamnose 3,5-epimerase activity"/>
    <property type="evidence" value="ECO:0007669"/>
    <property type="project" value="UniProtKB-UniRule"/>
</dbReference>
<feature type="active site" description="Proton donor" evidence="5">
    <location>
        <position position="132"/>
    </location>
</feature>
<feature type="active site" description="Proton acceptor" evidence="5">
    <location>
        <position position="62"/>
    </location>
</feature>
<evidence type="ECO:0000313" key="9">
    <source>
        <dbReference type="Proteomes" id="UP000064893"/>
    </source>
</evidence>
<dbReference type="OrthoDB" id="9800680at2"/>
<dbReference type="Gene3D" id="2.60.120.10">
    <property type="entry name" value="Jelly Rolls"/>
    <property type="match status" value="1"/>
</dbReference>
<dbReference type="GO" id="GO:0005829">
    <property type="term" value="C:cytosol"/>
    <property type="evidence" value="ECO:0007669"/>
    <property type="project" value="TreeGrafter"/>
</dbReference>